<proteinExistence type="predicted"/>
<evidence type="ECO:0000313" key="1">
    <source>
        <dbReference type="EMBL" id="ETA66865.1"/>
    </source>
</evidence>
<comment type="caution">
    <text evidence="1">The sequence shown here is derived from an EMBL/GenBank/DDBJ whole genome shotgun (WGS) entry which is preliminary data.</text>
</comment>
<keyword evidence="2" id="KW-1185">Reference proteome</keyword>
<gene>
    <name evidence="1" type="ORF">MettiDRAFT_0268</name>
</gene>
<protein>
    <submittedName>
        <fullName evidence="1">Uncharacterized protein</fullName>
    </submittedName>
</protein>
<dbReference type="AlphaFoldDB" id="W9DP68"/>
<organism evidence="1 2">
    <name type="scientific">Methanolobus tindarius DSM 2278</name>
    <dbReference type="NCBI Taxonomy" id="1090322"/>
    <lineage>
        <taxon>Archaea</taxon>
        <taxon>Methanobacteriati</taxon>
        <taxon>Methanobacteriota</taxon>
        <taxon>Stenosarchaea group</taxon>
        <taxon>Methanomicrobia</taxon>
        <taxon>Methanosarcinales</taxon>
        <taxon>Methanosarcinaceae</taxon>
        <taxon>Methanolobus</taxon>
    </lineage>
</organism>
<evidence type="ECO:0000313" key="2">
    <source>
        <dbReference type="Proteomes" id="UP000019483"/>
    </source>
</evidence>
<name>W9DP68_METTI</name>
<sequence>MILIYIKDIVYLSEFKISFTIIEVLILKLRTKR</sequence>
<dbReference type="Proteomes" id="UP000019483">
    <property type="component" value="Unassembled WGS sequence"/>
</dbReference>
<dbReference type="EMBL" id="AZAJ01000001">
    <property type="protein sequence ID" value="ETA66865.1"/>
    <property type="molecule type" value="Genomic_DNA"/>
</dbReference>
<reference evidence="1 2" key="1">
    <citation type="submission" date="2013-08" db="EMBL/GenBank/DDBJ databases">
        <authorList>
            <consortium name="DOE Joint Genome Institute"/>
            <person name="Eisen J."/>
            <person name="Huntemann M."/>
            <person name="Han J."/>
            <person name="Chen A."/>
            <person name="Kyrpides N."/>
            <person name="Mavromatis K."/>
            <person name="Markowitz V."/>
            <person name="Palaniappan K."/>
            <person name="Ivanova N."/>
            <person name="Schaumberg A."/>
            <person name="Pati A."/>
            <person name="Liolios K."/>
            <person name="Nordberg H.P."/>
            <person name="Cantor M.N."/>
            <person name="Hua S.X."/>
            <person name="Woyke T."/>
        </authorList>
    </citation>
    <scope>NUCLEOTIDE SEQUENCE [LARGE SCALE GENOMIC DNA]</scope>
    <source>
        <strain evidence="1 2">DSM 2278</strain>
    </source>
</reference>
<accession>W9DP68</accession>
<dbReference type="STRING" id="1090322.MettiDRAFT_0268"/>